<evidence type="ECO:0000313" key="2">
    <source>
        <dbReference type="EMBL" id="KAA8911872.1"/>
    </source>
</evidence>
<name>A0A5J5F6L8_9PEZI</name>
<feature type="compositionally biased region" description="Polar residues" evidence="1">
    <location>
        <begin position="22"/>
        <end position="34"/>
    </location>
</feature>
<sequence length="129" mass="14580">MEDIARRHRKKRRKVSRRAGAFSTSQSVAPTSASMVDEGMVRATHTSASEQPQVSGAAKIPSWKTAKRPDEEPETLQGEFSKLLHKYQTTNMSDVSRIPTREIPEQTMVNYTVDEWGVKRRKIVVPKAL</sequence>
<comment type="caution">
    <text evidence="2">The sequence shown here is derived from an EMBL/GenBank/DDBJ whole genome shotgun (WGS) entry which is preliminary data.</text>
</comment>
<dbReference type="EMBL" id="VXIS01000031">
    <property type="protein sequence ID" value="KAA8911872.1"/>
    <property type="molecule type" value="Genomic_DNA"/>
</dbReference>
<feature type="compositionally biased region" description="Basic residues" evidence="1">
    <location>
        <begin position="1"/>
        <end position="17"/>
    </location>
</feature>
<evidence type="ECO:0000313" key="3">
    <source>
        <dbReference type="Proteomes" id="UP000326924"/>
    </source>
</evidence>
<organism evidence="2 3">
    <name type="scientific">Sphaerosporella brunnea</name>
    <dbReference type="NCBI Taxonomy" id="1250544"/>
    <lineage>
        <taxon>Eukaryota</taxon>
        <taxon>Fungi</taxon>
        <taxon>Dikarya</taxon>
        <taxon>Ascomycota</taxon>
        <taxon>Pezizomycotina</taxon>
        <taxon>Pezizomycetes</taxon>
        <taxon>Pezizales</taxon>
        <taxon>Pyronemataceae</taxon>
        <taxon>Sphaerosporella</taxon>
    </lineage>
</organism>
<dbReference type="InParanoid" id="A0A5J5F6L8"/>
<keyword evidence="3" id="KW-1185">Reference proteome</keyword>
<protein>
    <submittedName>
        <fullName evidence="2">Uncharacterized protein</fullName>
    </submittedName>
</protein>
<feature type="region of interest" description="Disordered" evidence="1">
    <location>
        <begin position="1"/>
        <end position="75"/>
    </location>
</feature>
<reference evidence="2 3" key="1">
    <citation type="submission" date="2019-09" db="EMBL/GenBank/DDBJ databases">
        <title>Draft genome of the ectomycorrhizal ascomycete Sphaerosporella brunnea.</title>
        <authorList>
            <consortium name="DOE Joint Genome Institute"/>
            <person name="Benucci G.M."/>
            <person name="Marozzi G."/>
            <person name="Antonielli L."/>
            <person name="Sanchez S."/>
            <person name="Marco P."/>
            <person name="Wang X."/>
            <person name="Falini L.B."/>
            <person name="Barry K."/>
            <person name="Haridas S."/>
            <person name="Lipzen A."/>
            <person name="Labutti K."/>
            <person name="Grigoriev I.V."/>
            <person name="Murat C."/>
            <person name="Martin F."/>
            <person name="Albertini E."/>
            <person name="Donnini D."/>
            <person name="Bonito G."/>
        </authorList>
    </citation>
    <scope>NUCLEOTIDE SEQUENCE [LARGE SCALE GENOMIC DNA]</scope>
    <source>
        <strain evidence="2 3">Sb_GMNB300</strain>
    </source>
</reference>
<gene>
    <name evidence="2" type="ORF">FN846DRAFT_887576</name>
</gene>
<dbReference type="AlphaFoldDB" id="A0A5J5F6L8"/>
<feature type="compositionally biased region" description="Polar residues" evidence="1">
    <location>
        <begin position="44"/>
        <end position="54"/>
    </location>
</feature>
<evidence type="ECO:0000256" key="1">
    <source>
        <dbReference type="SAM" id="MobiDB-lite"/>
    </source>
</evidence>
<dbReference type="Proteomes" id="UP000326924">
    <property type="component" value="Unassembled WGS sequence"/>
</dbReference>
<accession>A0A5J5F6L8</accession>
<proteinExistence type="predicted"/>